<evidence type="ECO:0000313" key="1">
    <source>
        <dbReference type="EMBL" id="CAG9532631.1"/>
    </source>
</evidence>
<dbReference type="EMBL" id="CAKAEH010001029">
    <property type="protein sequence ID" value="CAG9532631.1"/>
    <property type="molecule type" value="Genomic_DNA"/>
</dbReference>
<keyword evidence="2" id="KW-1185">Reference proteome</keyword>
<proteinExistence type="predicted"/>
<gene>
    <name evidence="1" type="ORF">CJOHNSTONI_LOCUS2926</name>
</gene>
<comment type="caution">
    <text evidence="1">The sequence shown here is derived from an EMBL/GenBank/DDBJ whole genome shotgun (WGS) entry which is preliminary data.</text>
</comment>
<dbReference type="AlphaFoldDB" id="A0A8J2Q9B9"/>
<protein>
    <submittedName>
        <fullName evidence="1">Uncharacterized protein</fullName>
    </submittedName>
</protein>
<reference evidence="1" key="1">
    <citation type="submission" date="2021-09" db="EMBL/GenBank/DDBJ databases">
        <authorList>
            <consortium name="Pathogen Informatics"/>
        </authorList>
    </citation>
    <scope>NUCLEOTIDE SEQUENCE</scope>
</reference>
<name>A0A8J2Q9B9_9BILA</name>
<evidence type="ECO:0000313" key="2">
    <source>
        <dbReference type="Proteomes" id="UP000746747"/>
    </source>
</evidence>
<accession>A0A8J2Q9B9</accession>
<organism evidence="1 2">
    <name type="scientific">Cercopithifilaria johnstoni</name>
    <dbReference type="NCBI Taxonomy" id="2874296"/>
    <lineage>
        <taxon>Eukaryota</taxon>
        <taxon>Metazoa</taxon>
        <taxon>Ecdysozoa</taxon>
        <taxon>Nematoda</taxon>
        <taxon>Chromadorea</taxon>
        <taxon>Rhabditida</taxon>
        <taxon>Spirurina</taxon>
        <taxon>Spiruromorpha</taxon>
        <taxon>Filarioidea</taxon>
        <taxon>Onchocercidae</taxon>
        <taxon>Cercopithifilaria</taxon>
    </lineage>
</organism>
<sequence>MQIPHSKSEARPSRLLIKDLIHSRGPFINKRVEISATHLNQGSRNNPIYYVRSQQYRILFQGLSRRYLDLDEIKSSRIAWMGFCFYKCPANIVTEQMLNLVLVKICASHALIDIPN</sequence>
<dbReference type="Proteomes" id="UP000746747">
    <property type="component" value="Unassembled WGS sequence"/>
</dbReference>